<dbReference type="Proteomes" id="UP000230611">
    <property type="component" value="Unassembled WGS sequence"/>
</dbReference>
<evidence type="ECO:0000313" key="3">
    <source>
        <dbReference type="Proteomes" id="UP000230611"/>
    </source>
</evidence>
<protein>
    <recommendedName>
        <fullName evidence="1">KilA-N DNA-binding domain-containing protein</fullName>
    </recommendedName>
</protein>
<feature type="domain" description="KilA-N DNA-binding" evidence="1">
    <location>
        <begin position="8"/>
        <end position="118"/>
    </location>
</feature>
<comment type="caution">
    <text evidence="2">The sequence shown here is derived from an EMBL/GenBank/DDBJ whole genome shotgun (WGS) entry which is preliminary data.</text>
</comment>
<proteinExistence type="predicted"/>
<name>A0A2M8AE58_9BACT</name>
<evidence type="ECO:0000313" key="2">
    <source>
        <dbReference type="EMBL" id="PJB15908.1"/>
    </source>
</evidence>
<reference evidence="3" key="1">
    <citation type="submission" date="2017-09" db="EMBL/GenBank/DDBJ databases">
        <title>Depth-based differentiation of microbial function through sediment-hosted aquifers and enrichment of novel symbionts in the deep terrestrial subsurface.</title>
        <authorList>
            <person name="Probst A.J."/>
            <person name="Ladd B."/>
            <person name="Jarett J.K."/>
            <person name="Geller-Mcgrath D.E."/>
            <person name="Sieber C.M.K."/>
            <person name="Emerson J.B."/>
            <person name="Anantharaman K."/>
            <person name="Thomas B.C."/>
            <person name="Malmstrom R."/>
            <person name="Stieglmeier M."/>
            <person name="Klingl A."/>
            <person name="Woyke T."/>
            <person name="Ryan C.M."/>
            <person name="Banfield J.F."/>
        </authorList>
    </citation>
    <scope>NUCLEOTIDE SEQUENCE [LARGE SCALE GENOMIC DNA]</scope>
</reference>
<sequence length="124" mass="14153">MPIEKIENKILLIRGIKAMLDRDLAELYGVETRILNQAVKRNKKRFPDDFMLQLTRMEAEYLASEGYLGGALRSQIVTLKKENANNKEKTGNLISQIVISRWGGTKKLPYVFTEQGVAIRTGQR</sequence>
<dbReference type="AlphaFoldDB" id="A0A2M8AE58"/>
<dbReference type="InterPro" id="IPR018873">
    <property type="entry name" value="KilA-N_DNA-bd_domain"/>
</dbReference>
<organism evidence="2 3">
    <name type="scientific">Candidatus Falkowbacteria bacterium CG_4_9_14_3_um_filter_38_19</name>
    <dbReference type="NCBI Taxonomy" id="1974559"/>
    <lineage>
        <taxon>Bacteria</taxon>
        <taxon>Candidatus Falkowiibacteriota</taxon>
    </lineage>
</organism>
<dbReference type="Pfam" id="PF10543">
    <property type="entry name" value="ORF6N"/>
    <property type="match status" value="1"/>
</dbReference>
<dbReference type="EMBL" id="PFUO01000135">
    <property type="protein sequence ID" value="PJB15908.1"/>
    <property type="molecule type" value="Genomic_DNA"/>
</dbReference>
<evidence type="ECO:0000259" key="1">
    <source>
        <dbReference type="Pfam" id="PF10543"/>
    </source>
</evidence>
<accession>A0A2M8AE58</accession>
<gene>
    <name evidence="2" type="ORF">CO116_03020</name>
</gene>